<comment type="caution">
    <text evidence="1">The sequence shown here is derived from an EMBL/GenBank/DDBJ whole genome shotgun (WGS) entry which is preliminary data.</text>
</comment>
<accession>A0AA41NA75</accession>
<protein>
    <submittedName>
        <fullName evidence="1">Thymocyte nuclear protein 1</fullName>
    </submittedName>
</protein>
<dbReference type="EMBL" id="JAATJV010405278">
    <property type="protein sequence ID" value="MBZ3886134.1"/>
    <property type="molecule type" value="Genomic_DNA"/>
</dbReference>
<dbReference type="Proteomes" id="UP001166674">
    <property type="component" value="Unassembled WGS sequence"/>
</dbReference>
<dbReference type="PANTHER" id="PTHR14087">
    <property type="entry name" value="THYMOCYTE NUCLEAR PROTEIN 1"/>
    <property type="match status" value="1"/>
</dbReference>
<organism evidence="1 2">
    <name type="scientific">Sciurus carolinensis</name>
    <name type="common">Eastern gray squirrel</name>
    <dbReference type="NCBI Taxonomy" id="30640"/>
    <lineage>
        <taxon>Eukaryota</taxon>
        <taxon>Metazoa</taxon>
        <taxon>Chordata</taxon>
        <taxon>Craniata</taxon>
        <taxon>Vertebrata</taxon>
        <taxon>Euteleostomi</taxon>
        <taxon>Mammalia</taxon>
        <taxon>Eutheria</taxon>
        <taxon>Euarchontoglires</taxon>
        <taxon>Glires</taxon>
        <taxon>Rodentia</taxon>
        <taxon>Sciuromorpha</taxon>
        <taxon>Sciuridae</taxon>
        <taxon>Sciurinae</taxon>
        <taxon>Sciurini</taxon>
        <taxon>Sciurus</taxon>
    </lineage>
</organism>
<keyword evidence="2" id="KW-1185">Reference proteome</keyword>
<reference evidence="1" key="1">
    <citation type="submission" date="2020-03" db="EMBL/GenBank/DDBJ databases">
        <title>Studies in the Genomics of Life Span.</title>
        <authorList>
            <person name="Glass D."/>
        </authorList>
    </citation>
    <scope>NUCLEOTIDE SEQUENCE</scope>
    <source>
        <strain evidence="1">SUZIE</strain>
        <tissue evidence="1">Muscle</tissue>
    </source>
</reference>
<dbReference type="AlphaFoldDB" id="A0AA41NA75"/>
<dbReference type="InterPro" id="IPR052181">
    <property type="entry name" value="5hmC_binding"/>
</dbReference>
<dbReference type="GO" id="GO:0005634">
    <property type="term" value="C:nucleus"/>
    <property type="evidence" value="ECO:0007669"/>
    <property type="project" value="TreeGrafter"/>
</dbReference>
<proteinExistence type="predicted"/>
<sequence>MSSHSKVFFNPYNIASLFQPENLSFLPLALEPPMLCEAWTLVEVYSPVTSKPSKKVLVEIVTEIQKHTKSENLGEASAKVENSSLQKTSAFKKCGRTLSNYRLMKSEPESRLDKGVDVKFSTEDLKAQPKQTACWDGV</sequence>
<dbReference type="Gene3D" id="3.10.590.10">
    <property type="entry name" value="ph1033 like domains"/>
    <property type="match status" value="1"/>
</dbReference>
<evidence type="ECO:0000313" key="1">
    <source>
        <dbReference type="EMBL" id="MBZ3886134.1"/>
    </source>
</evidence>
<name>A0AA41NA75_SCICA</name>
<dbReference type="PANTHER" id="PTHR14087:SF7">
    <property type="entry name" value="THYMOCYTE NUCLEAR PROTEIN 1"/>
    <property type="match status" value="1"/>
</dbReference>
<gene>
    <name evidence="1" type="ORF">SUZIE_186425</name>
</gene>
<evidence type="ECO:0000313" key="2">
    <source>
        <dbReference type="Proteomes" id="UP001166674"/>
    </source>
</evidence>